<keyword evidence="2" id="KW-1003">Cell membrane</keyword>
<dbReference type="GO" id="GO:0005886">
    <property type="term" value="C:plasma membrane"/>
    <property type="evidence" value="ECO:0007669"/>
    <property type="project" value="UniProtKB-SubCell"/>
</dbReference>
<feature type="transmembrane region" description="Helical" evidence="6">
    <location>
        <begin position="81"/>
        <end position="108"/>
    </location>
</feature>
<gene>
    <name evidence="7" type="ORF">J2S73_001186</name>
</gene>
<reference evidence="7" key="1">
    <citation type="submission" date="2023-07" db="EMBL/GenBank/DDBJ databases">
        <title>Genomic Encyclopedia of Type Strains, Phase IV (KMG-IV): sequencing the most valuable type-strain genomes for metagenomic binning, comparative biology and taxonomic classification.</title>
        <authorList>
            <person name="Goeker M."/>
        </authorList>
    </citation>
    <scope>NUCLEOTIDE SEQUENCE</scope>
    <source>
        <strain evidence="7">DSM 21202</strain>
    </source>
</reference>
<evidence type="ECO:0000256" key="2">
    <source>
        <dbReference type="ARBA" id="ARBA00022475"/>
    </source>
</evidence>
<evidence type="ECO:0000313" key="8">
    <source>
        <dbReference type="Proteomes" id="UP001229244"/>
    </source>
</evidence>
<evidence type="ECO:0000256" key="1">
    <source>
        <dbReference type="ARBA" id="ARBA00004651"/>
    </source>
</evidence>
<protein>
    <submittedName>
        <fullName evidence="7">Holin-like protein</fullName>
    </submittedName>
</protein>
<feature type="transmembrane region" description="Helical" evidence="6">
    <location>
        <begin position="24"/>
        <end position="44"/>
    </location>
</feature>
<keyword evidence="4 6" id="KW-1133">Transmembrane helix</keyword>
<dbReference type="Pfam" id="PF03788">
    <property type="entry name" value="LrgA"/>
    <property type="match status" value="1"/>
</dbReference>
<evidence type="ECO:0000256" key="3">
    <source>
        <dbReference type="ARBA" id="ARBA00022692"/>
    </source>
</evidence>
<dbReference type="InterPro" id="IPR005538">
    <property type="entry name" value="LrgA/CidA"/>
</dbReference>
<dbReference type="PANTHER" id="PTHR33931:SF2">
    <property type="entry name" value="HOLIN-LIKE PROTEIN CIDA"/>
    <property type="match status" value="1"/>
</dbReference>
<evidence type="ECO:0000256" key="4">
    <source>
        <dbReference type="ARBA" id="ARBA00022989"/>
    </source>
</evidence>
<evidence type="ECO:0000313" key="7">
    <source>
        <dbReference type="EMBL" id="MDQ0314749.1"/>
    </source>
</evidence>
<feature type="transmembrane region" description="Helical" evidence="6">
    <location>
        <begin position="56"/>
        <end position="75"/>
    </location>
</feature>
<proteinExistence type="predicted"/>
<dbReference type="PANTHER" id="PTHR33931">
    <property type="entry name" value="HOLIN-LIKE PROTEIN CIDA-RELATED"/>
    <property type="match status" value="1"/>
</dbReference>
<dbReference type="RefSeq" id="WP_306884534.1">
    <property type="nucleotide sequence ID" value="NZ_JAUSUL010000001.1"/>
</dbReference>
<name>A0AAE3VMB7_9HYPH</name>
<keyword evidence="8" id="KW-1185">Reference proteome</keyword>
<comment type="subcellular location">
    <subcellularLocation>
        <location evidence="1">Cell membrane</location>
        <topology evidence="1">Multi-pass membrane protein</topology>
    </subcellularLocation>
</comment>
<dbReference type="AlphaFoldDB" id="A0AAE3VMB7"/>
<evidence type="ECO:0000256" key="6">
    <source>
        <dbReference type="SAM" id="Phobius"/>
    </source>
</evidence>
<comment type="caution">
    <text evidence="7">The sequence shown here is derived from an EMBL/GenBank/DDBJ whole genome shotgun (WGS) entry which is preliminary data.</text>
</comment>
<sequence length="116" mass="11997">MIGALVVLLGCQLAGEIVVRLLGLPLPGPVVGAALLAAWLLWRGIPDFLPPVAHGVLRNLSLLFVPAAVGVVQYGPVLAEYGAALAITLVISIVLALSATAIAFRLLVRLSQRGDD</sequence>
<keyword evidence="5 6" id="KW-0472">Membrane</keyword>
<accession>A0AAE3VMB7</accession>
<organism evidence="7 8">
    <name type="scientific">Amorphus orientalis</name>
    <dbReference type="NCBI Taxonomy" id="649198"/>
    <lineage>
        <taxon>Bacteria</taxon>
        <taxon>Pseudomonadati</taxon>
        <taxon>Pseudomonadota</taxon>
        <taxon>Alphaproteobacteria</taxon>
        <taxon>Hyphomicrobiales</taxon>
        <taxon>Amorphaceae</taxon>
        <taxon>Amorphus</taxon>
    </lineage>
</organism>
<dbReference type="Proteomes" id="UP001229244">
    <property type="component" value="Unassembled WGS sequence"/>
</dbReference>
<keyword evidence="3 6" id="KW-0812">Transmembrane</keyword>
<dbReference type="EMBL" id="JAUSUL010000001">
    <property type="protein sequence ID" value="MDQ0314749.1"/>
    <property type="molecule type" value="Genomic_DNA"/>
</dbReference>
<evidence type="ECO:0000256" key="5">
    <source>
        <dbReference type="ARBA" id="ARBA00023136"/>
    </source>
</evidence>